<dbReference type="PANTHER" id="PTHR22603:SF93">
    <property type="entry name" value="RE24176P"/>
    <property type="match status" value="1"/>
</dbReference>
<dbReference type="InterPro" id="IPR011009">
    <property type="entry name" value="Kinase-like_dom_sf"/>
</dbReference>
<organism evidence="3 4">
    <name type="scientific">Raphidocelis subcapitata</name>
    <dbReference type="NCBI Taxonomy" id="307507"/>
    <lineage>
        <taxon>Eukaryota</taxon>
        <taxon>Viridiplantae</taxon>
        <taxon>Chlorophyta</taxon>
        <taxon>core chlorophytes</taxon>
        <taxon>Chlorophyceae</taxon>
        <taxon>CS clade</taxon>
        <taxon>Sphaeropleales</taxon>
        <taxon>Selenastraceae</taxon>
        <taxon>Raphidocelis</taxon>
    </lineage>
</organism>
<dbReference type="GO" id="GO:0005737">
    <property type="term" value="C:cytoplasm"/>
    <property type="evidence" value="ECO:0007669"/>
    <property type="project" value="TreeGrafter"/>
</dbReference>
<dbReference type="STRING" id="307507.A0A2V0PI04"/>
<dbReference type="GO" id="GO:0004305">
    <property type="term" value="F:ethanolamine kinase activity"/>
    <property type="evidence" value="ECO:0007669"/>
    <property type="project" value="TreeGrafter"/>
</dbReference>
<feature type="compositionally biased region" description="Basic and acidic residues" evidence="2">
    <location>
        <begin position="343"/>
        <end position="354"/>
    </location>
</feature>
<keyword evidence="4" id="KW-1185">Reference proteome</keyword>
<evidence type="ECO:0000313" key="3">
    <source>
        <dbReference type="EMBL" id="GBF99366.1"/>
    </source>
</evidence>
<dbReference type="Proteomes" id="UP000247498">
    <property type="component" value="Unassembled WGS sequence"/>
</dbReference>
<dbReference type="Gene3D" id="3.90.1200.10">
    <property type="match status" value="2"/>
</dbReference>
<feature type="compositionally biased region" description="Low complexity" evidence="2">
    <location>
        <begin position="455"/>
        <end position="468"/>
    </location>
</feature>
<proteinExistence type="inferred from homology"/>
<feature type="compositionally biased region" description="Gly residues" evidence="2">
    <location>
        <begin position="19"/>
        <end position="28"/>
    </location>
</feature>
<dbReference type="SUPFAM" id="SSF56112">
    <property type="entry name" value="Protein kinase-like (PK-like)"/>
    <property type="match status" value="2"/>
</dbReference>
<feature type="compositionally biased region" description="Low complexity" evidence="2">
    <location>
        <begin position="303"/>
        <end position="315"/>
    </location>
</feature>
<dbReference type="AlphaFoldDB" id="A0A2V0PI04"/>
<sequence>MASAGVLERPAAKAAPAMTGGGGGGGAGSDAPAAPPAARRVGLSVDVPLLLRAPEEALLPALRLLPGPWEGAQLEDLQVVAMSGALTNLVYRCGLVRAGAEEAVVLARIHANRGGGDGGGGEKGGGGGGRGFDLFDRQREVATFSAVSAVGLGPQLLLLFANGRFEEFLVEYVTLSAHDLPDPTVSREIAAAMAAFHVRVSEQLGETREGGGDVLLWQRLRSWLGIAERLWGRPALAEWLGTDDLASEIDALEARLTGAYPVWVAVTHNDLQYGNCMALAPGSPAEASAGLGAREAPAPPPAGRQADAEAPASADAPAGVAEVLGLRAGSIDPCRGRLLLPTGEDRIRGQSPERKRGHLPLPPGTLLGGDDDGSGGPPSPATLPGRSRRSDGGSDWRWSAASTRGGTATAGSLDAAAGAAGAGPGISGPGGGGGGGGPGGGGGSGGSGAAGGRDGSSPAGCSPAAASPAAPDPIRLIDYEYAGTAPIAFDVANHWCEWAADYHSDTPSVLDFDRMPGPAARAAFVASYLRGLLQALGHEPPPPGEGGWDSADAADDGDGAGCGEAAAGGGAEERRQPWSPREWLARHGVPRTPGAPVPAAAARSAHRQLLAAARAYESISALQWALWGLVQTRDSVVGCDFDFEEYAACKWAHFKGLTGGAAR</sequence>
<evidence type="ECO:0000256" key="1">
    <source>
        <dbReference type="ARBA" id="ARBA00038211"/>
    </source>
</evidence>
<comment type="similarity">
    <text evidence="1">Belongs to the choline/ethanolamine kinase family.</text>
</comment>
<feature type="compositionally biased region" description="Gly residues" evidence="2">
    <location>
        <begin position="559"/>
        <end position="570"/>
    </location>
</feature>
<evidence type="ECO:0008006" key="5">
    <source>
        <dbReference type="Google" id="ProtNLM"/>
    </source>
</evidence>
<protein>
    <recommendedName>
        <fullName evidence="5">Choline kinase</fullName>
    </recommendedName>
</protein>
<dbReference type="OrthoDB" id="10267235at2759"/>
<evidence type="ECO:0000313" key="4">
    <source>
        <dbReference type="Proteomes" id="UP000247498"/>
    </source>
</evidence>
<accession>A0A2V0PI04</accession>
<feature type="compositionally biased region" description="Gly residues" evidence="2">
    <location>
        <begin position="420"/>
        <end position="454"/>
    </location>
</feature>
<feature type="compositionally biased region" description="Low complexity" evidence="2">
    <location>
        <begin position="395"/>
        <end position="419"/>
    </location>
</feature>
<dbReference type="EMBL" id="BDRX01000155">
    <property type="protein sequence ID" value="GBF99366.1"/>
    <property type="molecule type" value="Genomic_DNA"/>
</dbReference>
<dbReference type="Pfam" id="PF01633">
    <property type="entry name" value="Choline_kinase"/>
    <property type="match status" value="2"/>
</dbReference>
<feature type="region of interest" description="Disordered" evidence="2">
    <location>
        <begin position="536"/>
        <end position="578"/>
    </location>
</feature>
<dbReference type="GO" id="GO:0006646">
    <property type="term" value="P:phosphatidylethanolamine biosynthetic process"/>
    <property type="evidence" value="ECO:0007669"/>
    <property type="project" value="TreeGrafter"/>
</dbReference>
<dbReference type="InParanoid" id="A0A2V0PI04"/>
<dbReference type="PANTHER" id="PTHR22603">
    <property type="entry name" value="CHOLINE/ETHANOALAMINE KINASE"/>
    <property type="match status" value="1"/>
</dbReference>
<evidence type="ECO:0000256" key="2">
    <source>
        <dbReference type="SAM" id="MobiDB-lite"/>
    </source>
</evidence>
<feature type="region of interest" description="Disordered" evidence="2">
    <location>
        <begin position="334"/>
        <end position="468"/>
    </location>
</feature>
<reference evidence="3 4" key="1">
    <citation type="journal article" date="2018" name="Sci. Rep.">
        <title>Raphidocelis subcapitata (=Pseudokirchneriella subcapitata) provides an insight into genome evolution and environmental adaptations in the Sphaeropleales.</title>
        <authorList>
            <person name="Suzuki S."/>
            <person name="Yamaguchi H."/>
            <person name="Nakajima N."/>
            <person name="Kawachi M."/>
        </authorList>
    </citation>
    <scope>NUCLEOTIDE SEQUENCE [LARGE SCALE GENOMIC DNA]</scope>
    <source>
        <strain evidence="3 4">NIES-35</strain>
    </source>
</reference>
<comment type="caution">
    <text evidence="3">The sequence shown here is derived from an EMBL/GenBank/DDBJ whole genome shotgun (WGS) entry which is preliminary data.</text>
</comment>
<dbReference type="GO" id="GO:0004103">
    <property type="term" value="F:choline kinase activity"/>
    <property type="evidence" value="ECO:0007669"/>
    <property type="project" value="TreeGrafter"/>
</dbReference>
<dbReference type="Gene3D" id="3.30.200.20">
    <property type="entry name" value="Phosphorylase Kinase, domain 1"/>
    <property type="match status" value="1"/>
</dbReference>
<dbReference type="FunCoup" id="A0A2V0PI04">
    <property type="interactions" value="302"/>
</dbReference>
<name>A0A2V0PI04_9CHLO</name>
<gene>
    <name evidence="3" type="ORF">Rsub_12170</name>
</gene>
<feature type="region of interest" description="Disordered" evidence="2">
    <location>
        <begin position="285"/>
        <end position="315"/>
    </location>
</feature>
<feature type="region of interest" description="Disordered" evidence="2">
    <location>
        <begin position="1"/>
        <end position="36"/>
    </location>
</feature>